<keyword evidence="3" id="KW-0732">Signal</keyword>
<sequence>MNSAEALDPQAGHARMAWRGGRELASTNRPAWASLARKAMLTLVAAATLLGAGAARAQTLETVRERGYLICATTDALSGFAQMSPEGQWSGFDYDFCRAVATAVFGDPEKLRFYALSGAARFALLANGAIDVMARNGVWTMRRDTAYGAAYVGTSFFDGQSFLVPQSLGVVSAYELDGVSVCVVDGGEEIAKLREFFFSNQAAYREVRYEDREDLSVAYRSGLCDAVSAPASWLHAIRRGLPEPATHRILPERIAKGAFGPVVREGDAQWFDIVKWTLYGLIDAEEAGVTSLNIDSLSAAKTQSIRRLLGLEGDFGPSMGLERTFIANVIRAVGNYGEIFERSFGASTGAAVLRGQNALWTNGGQLYAPPVR</sequence>
<dbReference type="SMART" id="SM00062">
    <property type="entry name" value="PBPb"/>
    <property type="match status" value="1"/>
</dbReference>
<reference evidence="5 6" key="1">
    <citation type="journal article" date="2016" name="Int. J. Syst. Evol. Microbiol.">
        <title>Arsenicitalea aurantiaca gen. nov., sp. nov., a new member of the family Hyphomicrobiaceae, isolated from high-arsenic sediment.</title>
        <authorList>
            <person name="Mu Y."/>
            <person name="Zhou L."/>
            <person name="Zeng X.C."/>
            <person name="Liu L."/>
            <person name="Pan Y."/>
            <person name="Chen X."/>
            <person name="Wang J."/>
            <person name="Li S."/>
            <person name="Li W.J."/>
            <person name="Wang Y."/>
        </authorList>
    </citation>
    <scope>NUCLEOTIDE SEQUENCE [LARGE SCALE GENOMIC DNA]</scope>
    <source>
        <strain evidence="5 6">42-50</strain>
    </source>
</reference>
<feature type="domain" description="Solute-binding protein family 3/N-terminal" evidence="4">
    <location>
        <begin position="68"/>
        <end position="297"/>
    </location>
</feature>
<dbReference type="Pfam" id="PF00497">
    <property type="entry name" value="SBP_bac_3"/>
    <property type="match status" value="1"/>
</dbReference>
<evidence type="ECO:0000256" key="1">
    <source>
        <dbReference type="ARBA" id="ARBA00010333"/>
    </source>
</evidence>
<evidence type="ECO:0000313" key="6">
    <source>
        <dbReference type="Proteomes" id="UP000281547"/>
    </source>
</evidence>
<evidence type="ECO:0000256" key="2">
    <source>
        <dbReference type="ARBA" id="ARBA00022448"/>
    </source>
</evidence>
<protein>
    <submittedName>
        <fullName evidence="5">Transporter substrate-binding domain-containing protein</fullName>
    </submittedName>
</protein>
<dbReference type="Proteomes" id="UP000281547">
    <property type="component" value="Unassembled WGS sequence"/>
</dbReference>
<comment type="similarity">
    <text evidence="1">Belongs to the bacterial solute-binding protein 3 family.</text>
</comment>
<accession>A0A433XF86</accession>
<dbReference type="SUPFAM" id="SSF53850">
    <property type="entry name" value="Periplasmic binding protein-like II"/>
    <property type="match status" value="1"/>
</dbReference>
<keyword evidence="2" id="KW-0813">Transport</keyword>
<keyword evidence="6" id="KW-1185">Reference proteome</keyword>
<dbReference type="InterPro" id="IPR051455">
    <property type="entry name" value="Bact_solute-bind_prot3"/>
</dbReference>
<dbReference type="InterPro" id="IPR001638">
    <property type="entry name" value="Solute-binding_3/MltF_N"/>
</dbReference>
<organism evidence="5 6">
    <name type="scientific">Arsenicitalea aurantiaca</name>
    <dbReference type="NCBI Taxonomy" id="1783274"/>
    <lineage>
        <taxon>Bacteria</taxon>
        <taxon>Pseudomonadati</taxon>
        <taxon>Pseudomonadota</taxon>
        <taxon>Alphaproteobacteria</taxon>
        <taxon>Hyphomicrobiales</taxon>
        <taxon>Devosiaceae</taxon>
        <taxon>Arsenicitalea</taxon>
    </lineage>
</organism>
<dbReference type="PANTHER" id="PTHR30085">
    <property type="entry name" value="AMINO ACID ABC TRANSPORTER PERMEASE"/>
    <property type="match status" value="1"/>
</dbReference>
<dbReference type="Gene3D" id="3.40.190.10">
    <property type="entry name" value="Periplasmic binding protein-like II"/>
    <property type="match status" value="2"/>
</dbReference>
<gene>
    <name evidence="5" type="ORF">EMQ25_05515</name>
</gene>
<dbReference type="GO" id="GO:0006865">
    <property type="term" value="P:amino acid transport"/>
    <property type="evidence" value="ECO:0007669"/>
    <property type="project" value="TreeGrafter"/>
</dbReference>
<comment type="caution">
    <text evidence="5">The sequence shown here is derived from an EMBL/GenBank/DDBJ whole genome shotgun (WGS) entry which is preliminary data.</text>
</comment>
<proteinExistence type="inferred from homology"/>
<name>A0A433XF86_9HYPH</name>
<dbReference type="AlphaFoldDB" id="A0A433XF86"/>
<dbReference type="EMBL" id="RZNJ01000002">
    <property type="protein sequence ID" value="RUT32608.1"/>
    <property type="molecule type" value="Genomic_DNA"/>
</dbReference>
<evidence type="ECO:0000256" key="3">
    <source>
        <dbReference type="ARBA" id="ARBA00022729"/>
    </source>
</evidence>
<evidence type="ECO:0000259" key="4">
    <source>
        <dbReference type="SMART" id="SM00062"/>
    </source>
</evidence>
<evidence type="ECO:0000313" key="5">
    <source>
        <dbReference type="EMBL" id="RUT32608.1"/>
    </source>
</evidence>
<dbReference type="PANTHER" id="PTHR30085:SF7">
    <property type="entry name" value="AMINO-ACID ABC TRANSPORTER-BINDING PROTEIN YHDW-RELATED"/>
    <property type="match status" value="1"/>
</dbReference>